<name>A0A9W6H837_9MICO</name>
<comment type="caution">
    <text evidence="2">The sequence shown here is derived from an EMBL/GenBank/DDBJ whole genome shotgun (WGS) entry which is preliminary data.</text>
</comment>
<dbReference type="Gene3D" id="3.40.430.10">
    <property type="entry name" value="Dihydrofolate Reductase, subunit A"/>
    <property type="match status" value="1"/>
</dbReference>
<dbReference type="RefSeq" id="WP_271175879.1">
    <property type="nucleotide sequence ID" value="NZ_BAAAJO010000001.1"/>
</dbReference>
<dbReference type="PANTHER" id="PTHR38011:SF2">
    <property type="entry name" value="BIFUNCTIONAL DEAMINASE-REDUCTASE DOMAIN PROTEIN"/>
    <property type="match status" value="1"/>
</dbReference>
<dbReference type="EMBL" id="BSEN01000003">
    <property type="protein sequence ID" value="GLJ75189.1"/>
    <property type="molecule type" value="Genomic_DNA"/>
</dbReference>
<protein>
    <submittedName>
        <fullName evidence="2">Deaminase reductase</fullName>
    </submittedName>
</protein>
<feature type="domain" description="Bacterial bifunctional deaminase-reductase C-terminal" evidence="1">
    <location>
        <begin position="4"/>
        <end position="178"/>
    </location>
</feature>
<organism evidence="2 3">
    <name type="scientific">Leifsonia poae</name>
    <dbReference type="NCBI Taxonomy" id="110933"/>
    <lineage>
        <taxon>Bacteria</taxon>
        <taxon>Bacillati</taxon>
        <taxon>Actinomycetota</taxon>
        <taxon>Actinomycetes</taxon>
        <taxon>Micrococcales</taxon>
        <taxon>Microbacteriaceae</taxon>
        <taxon>Leifsonia</taxon>
    </lineage>
</organism>
<dbReference type="GO" id="GO:0008703">
    <property type="term" value="F:5-amino-6-(5-phosphoribosylamino)uracil reductase activity"/>
    <property type="evidence" value="ECO:0007669"/>
    <property type="project" value="InterPro"/>
</dbReference>
<dbReference type="PANTHER" id="PTHR38011">
    <property type="entry name" value="DIHYDROFOLATE REDUCTASE FAMILY PROTEIN (AFU_ORTHOLOGUE AFUA_8G06820)"/>
    <property type="match status" value="1"/>
</dbReference>
<dbReference type="InterPro" id="IPR002734">
    <property type="entry name" value="RibDG_C"/>
</dbReference>
<keyword evidence="3" id="KW-1185">Reference proteome</keyword>
<reference evidence="2" key="1">
    <citation type="journal article" date="2014" name="Int. J. Syst. Evol. Microbiol.">
        <title>Complete genome sequence of Corynebacterium casei LMG S-19264T (=DSM 44701T), isolated from a smear-ripened cheese.</title>
        <authorList>
            <consortium name="US DOE Joint Genome Institute (JGI-PGF)"/>
            <person name="Walter F."/>
            <person name="Albersmeier A."/>
            <person name="Kalinowski J."/>
            <person name="Ruckert C."/>
        </authorList>
    </citation>
    <scope>NUCLEOTIDE SEQUENCE</scope>
    <source>
        <strain evidence="2">VKM Ac-1401</strain>
    </source>
</reference>
<evidence type="ECO:0000259" key="1">
    <source>
        <dbReference type="Pfam" id="PF01872"/>
    </source>
</evidence>
<dbReference type="InterPro" id="IPR050765">
    <property type="entry name" value="Riboflavin_Biosynth_HTPR"/>
</dbReference>
<dbReference type="AlphaFoldDB" id="A0A9W6H837"/>
<dbReference type="Proteomes" id="UP001142372">
    <property type="component" value="Unassembled WGS sequence"/>
</dbReference>
<dbReference type="GO" id="GO:0009231">
    <property type="term" value="P:riboflavin biosynthetic process"/>
    <property type="evidence" value="ECO:0007669"/>
    <property type="project" value="InterPro"/>
</dbReference>
<gene>
    <name evidence="2" type="ORF">GCM10017584_07630</name>
</gene>
<dbReference type="SUPFAM" id="SSF53597">
    <property type="entry name" value="Dihydrofolate reductase-like"/>
    <property type="match status" value="1"/>
</dbReference>
<proteinExistence type="predicted"/>
<dbReference type="InterPro" id="IPR024072">
    <property type="entry name" value="DHFR-like_dom_sf"/>
</dbReference>
<reference evidence="2" key="2">
    <citation type="submission" date="2023-01" db="EMBL/GenBank/DDBJ databases">
        <authorList>
            <person name="Sun Q."/>
            <person name="Evtushenko L."/>
        </authorList>
    </citation>
    <scope>NUCLEOTIDE SEQUENCE</scope>
    <source>
        <strain evidence="2">VKM Ac-1401</strain>
    </source>
</reference>
<evidence type="ECO:0000313" key="3">
    <source>
        <dbReference type="Proteomes" id="UP001142372"/>
    </source>
</evidence>
<evidence type="ECO:0000313" key="2">
    <source>
        <dbReference type="EMBL" id="GLJ75189.1"/>
    </source>
</evidence>
<accession>A0A9W6H837</accession>
<dbReference type="Pfam" id="PF01872">
    <property type="entry name" value="RibD_C"/>
    <property type="match status" value="1"/>
</dbReference>
<sequence>MGTIAVHEFVALDGVYEDPSWTFEFGFDPRMGEALAAITGGADAILLGRRTFEMFAPAWSGRTADEDPGAPFFNDTEKWVVSSSLSDGDCATVWRNSRSLGAYDPGAIRALKDSVEGAVYISGSGSLVRALLADGLVDALHLFVYPVVRGTGERLLGTDGVTTKLALAASDVYENGVVHLEYATA</sequence>